<dbReference type="Proteomes" id="UP001295444">
    <property type="component" value="Chromosome 01"/>
</dbReference>
<name>A0AAD1R1M5_PELCU</name>
<dbReference type="SUPFAM" id="SSF56219">
    <property type="entry name" value="DNase I-like"/>
    <property type="match status" value="1"/>
</dbReference>
<protein>
    <recommendedName>
        <fullName evidence="3">Endonuclease/exonuclease/phosphatase domain-containing protein</fullName>
    </recommendedName>
</protein>
<evidence type="ECO:0008006" key="3">
    <source>
        <dbReference type="Google" id="ProtNLM"/>
    </source>
</evidence>
<evidence type="ECO:0000313" key="1">
    <source>
        <dbReference type="EMBL" id="CAH2221512.1"/>
    </source>
</evidence>
<sequence>MSRMRPAQLKLWSNNVRGLNVPEKRSQLLRQLWAEQVSVAFLQETHFVSLAHPKLENHRHPDVQKTGFAILFAHSIPYLHKEMLTDPGGRYIFLKDTIADHAYTFACIYSLNRTQHTFLAKTLSKLERFREGLLILGGDMNMPQDPRLDSSRGTSAIPTHYLHKARRVLNTEYLTQLHDANIGNMRHSDHAPVSMQMSSPLFKPAERQWRLNETLLTDLDARTTAQQLLTQYFNINDTPDMPSLTVWEAHKCVLQGHFNSINTRCKKEKACRITDLTKTIATLENAHKQTLDDDPYLQVLDANSEQ</sequence>
<accession>A0AAD1R1M5</accession>
<dbReference type="InterPro" id="IPR036691">
    <property type="entry name" value="Endo/exonu/phosph_ase_sf"/>
</dbReference>
<dbReference type="AlphaFoldDB" id="A0AAD1R1M5"/>
<dbReference type="Gene3D" id="3.60.10.10">
    <property type="entry name" value="Endonuclease/exonuclease/phosphatase"/>
    <property type="match status" value="1"/>
</dbReference>
<evidence type="ECO:0000313" key="2">
    <source>
        <dbReference type="Proteomes" id="UP001295444"/>
    </source>
</evidence>
<proteinExistence type="predicted"/>
<reference evidence="1" key="1">
    <citation type="submission" date="2022-03" db="EMBL/GenBank/DDBJ databases">
        <authorList>
            <person name="Alioto T."/>
            <person name="Alioto T."/>
            <person name="Gomez Garrido J."/>
        </authorList>
    </citation>
    <scope>NUCLEOTIDE SEQUENCE</scope>
</reference>
<organism evidence="1 2">
    <name type="scientific">Pelobates cultripes</name>
    <name type="common">Western spadefoot toad</name>
    <dbReference type="NCBI Taxonomy" id="61616"/>
    <lineage>
        <taxon>Eukaryota</taxon>
        <taxon>Metazoa</taxon>
        <taxon>Chordata</taxon>
        <taxon>Craniata</taxon>
        <taxon>Vertebrata</taxon>
        <taxon>Euteleostomi</taxon>
        <taxon>Amphibia</taxon>
        <taxon>Batrachia</taxon>
        <taxon>Anura</taxon>
        <taxon>Pelobatoidea</taxon>
        <taxon>Pelobatidae</taxon>
        <taxon>Pelobates</taxon>
    </lineage>
</organism>
<gene>
    <name evidence="1" type="ORF">PECUL_23A003695</name>
</gene>
<keyword evidence="2" id="KW-1185">Reference proteome</keyword>
<dbReference type="EMBL" id="OW240912">
    <property type="protein sequence ID" value="CAH2221512.1"/>
    <property type="molecule type" value="Genomic_DNA"/>
</dbReference>